<keyword evidence="2" id="KW-1185">Reference proteome</keyword>
<dbReference type="Proteomes" id="UP001164712">
    <property type="component" value="Chromosome"/>
</dbReference>
<gene>
    <name evidence="1" type="ORF">O1V66_18465</name>
</gene>
<protein>
    <submittedName>
        <fullName evidence="1">Uncharacterized protein</fullName>
    </submittedName>
</protein>
<dbReference type="RefSeq" id="WP_045048694.1">
    <property type="nucleotide sequence ID" value="NZ_CP114058.1"/>
</dbReference>
<dbReference type="EMBL" id="CP114058">
    <property type="protein sequence ID" value="WAT00788.1"/>
    <property type="molecule type" value="Genomic_DNA"/>
</dbReference>
<proteinExistence type="predicted"/>
<sequence length="69" mass="7421">MTQFSARDLFVIATEMVSMAKMGGLAQSTLQNVSLAFWGKAGAENGQKRAEREFVIAVGEISLISPELS</sequence>
<organism evidence="1 2">
    <name type="scientific">Rouxiella chamberiensis</name>
    <dbReference type="NCBI Taxonomy" id="1513468"/>
    <lineage>
        <taxon>Bacteria</taxon>
        <taxon>Pseudomonadati</taxon>
        <taxon>Pseudomonadota</taxon>
        <taxon>Gammaproteobacteria</taxon>
        <taxon>Enterobacterales</taxon>
        <taxon>Yersiniaceae</taxon>
        <taxon>Rouxiella</taxon>
    </lineage>
</organism>
<evidence type="ECO:0000313" key="2">
    <source>
        <dbReference type="Proteomes" id="UP001164712"/>
    </source>
</evidence>
<reference evidence="1" key="1">
    <citation type="submission" date="2022-12" db="EMBL/GenBank/DDBJ databases">
        <title>Complete genome sequence of an Australian strain of Rouxiella badensis DAR84756 and resolution of the R. badensis DSM100043 and R. chamberiensis DSM28324 genomes.</title>
        <authorList>
            <person name="Paul S."/>
            <person name="Anderson P.J."/>
            <person name="Maynard G."/>
            <person name="Dyall-Smith M."/>
            <person name="Kudinha T."/>
        </authorList>
    </citation>
    <scope>NUCLEOTIDE SEQUENCE</scope>
    <source>
        <strain evidence="1">DSM 28324</strain>
    </source>
</reference>
<name>A0ABY7HNH4_9GAMM</name>
<accession>A0ABY7HNH4</accession>
<evidence type="ECO:0000313" key="1">
    <source>
        <dbReference type="EMBL" id="WAT00788.1"/>
    </source>
</evidence>